<dbReference type="PANTHER" id="PTHR47027:SF28">
    <property type="entry name" value="ENDONUCLEASE-REVERSE TRANSCRIPTASE"/>
    <property type="match status" value="1"/>
</dbReference>
<dbReference type="Pfam" id="PF00621">
    <property type="entry name" value="RhoGEF"/>
    <property type="match status" value="1"/>
</dbReference>
<comment type="similarity">
    <text evidence="1">Belongs to the beta type-B retroviral polymerase family. HERV class-II K(HML-2) pol subfamily.</text>
</comment>
<name>A0AAE0UTE5_9TELE</name>
<evidence type="ECO:0000256" key="1">
    <source>
        <dbReference type="ARBA" id="ARBA00010879"/>
    </source>
</evidence>
<dbReference type="PROSITE" id="PS50010">
    <property type="entry name" value="DH_2"/>
    <property type="match status" value="1"/>
</dbReference>
<dbReference type="Proteomes" id="UP001274896">
    <property type="component" value="Unassembled WGS sequence"/>
</dbReference>
<evidence type="ECO:0000313" key="6">
    <source>
        <dbReference type="Proteomes" id="UP001274896"/>
    </source>
</evidence>
<evidence type="ECO:0000256" key="2">
    <source>
        <dbReference type="ARBA" id="ARBA00012180"/>
    </source>
</evidence>
<evidence type="ECO:0000313" key="5">
    <source>
        <dbReference type="EMBL" id="KAK3516990.1"/>
    </source>
</evidence>
<dbReference type="Pfam" id="PF00078">
    <property type="entry name" value="RVT_1"/>
    <property type="match status" value="1"/>
</dbReference>
<dbReference type="Gene3D" id="3.30.70.270">
    <property type="match status" value="1"/>
</dbReference>
<dbReference type="PROSITE" id="PS50878">
    <property type="entry name" value="RT_POL"/>
    <property type="match status" value="1"/>
</dbReference>
<comment type="caution">
    <text evidence="5">The sequence shown here is derived from an EMBL/GenBank/DDBJ whole genome shotgun (WGS) entry which is preliminary data.</text>
</comment>
<feature type="domain" description="Reverse transcriptase" evidence="4">
    <location>
        <begin position="1"/>
        <end position="394"/>
    </location>
</feature>
<dbReference type="EMBL" id="JAUCMX010000019">
    <property type="protein sequence ID" value="KAK3516990.1"/>
    <property type="molecule type" value="Genomic_DNA"/>
</dbReference>
<dbReference type="PANTHER" id="PTHR47027">
    <property type="entry name" value="REVERSE TRANSCRIPTASE DOMAIN-CONTAINING PROTEIN"/>
    <property type="match status" value="1"/>
</dbReference>
<gene>
    <name evidence="5" type="ORF">QTP70_029991</name>
</gene>
<dbReference type="GO" id="GO:0005085">
    <property type="term" value="F:guanyl-nucleotide exchange factor activity"/>
    <property type="evidence" value="ECO:0007669"/>
    <property type="project" value="InterPro"/>
</dbReference>
<dbReference type="Gene3D" id="1.20.900.10">
    <property type="entry name" value="Dbl homology (DH) domain"/>
    <property type="match status" value="1"/>
</dbReference>
<feature type="non-terminal residue" evidence="5">
    <location>
        <position position="1"/>
    </location>
</feature>
<protein>
    <recommendedName>
        <fullName evidence="2">ribonuclease H</fullName>
        <ecNumber evidence="2">3.1.26.4</ecNumber>
    </recommendedName>
</protein>
<proteinExistence type="inferred from homology"/>
<dbReference type="EC" id="3.1.26.4" evidence="2"/>
<evidence type="ECO:0000259" key="3">
    <source>
        <dbReference type="PROSITE" id="PS50010"/>
    </source>
</evidence>
<feature type="non-terminal residue" evidence="5">
    <location>
        <position position="623"/>
    </location>
</feature>
<dbReference type="SUPFAM" id="SSF48065">
    <property type="entry name" value="DBL homology domain (DH-domain)"/>
    <property type="match status" value="1"/>
</dbReference>
<dbReference type="InterPro" id="IPR035899">
    <property type="entry name" value="DBL_dom_sf"/>
</dbReference>
<dbReference type="GO" id="GO:0004523">
    <property type="term" value="F:RNA-DNA hybrid ribonuclease activity"/>
    <property type="evidence" value="ECO:0007669"/>
    <property type="project" value="UniProtKB-EC"/>
</dbReference>
<reference evidence="5" key="1">
    <citation type="submission" date="2023-06" db="EMBL/GenBank/DDBJ databases">
        <title>Male Hemibagrus guttatus genome.</title>
        <authorList>
            <person name="Bian C."/>
        </authorList>
    </citation>
    <scope>NUCLEOTIDE SEQUENCE</scope>
    <source>
        <strain evidence="5">Male_cb2023</strain>
        <tissue evidence="5">Muscle</tissue>
    </source>
</reference>
<dbReference type="InterPro" id="IPR000219">
    <property type="entry name" value="DH_dom"/>
</dbReference>
<dbReference type="AlphaFoldDB" id="A0AAE0UTE5"/>
<sequence length="623" mass="70438">LTSSHITARLTSSHITARLTSSHPHCQAHILTSSLPGSHPHISLPGSHPHILTARLTSSHPHCQAHILTSSLPGSHPHILTARLTSSHPHCQAHILTSSLPGSHPHILTARLTSSHPHCQAHILTSSLPGSHPHILTSSLPGSHPHILTARLTSSHPHCQAHILTARLTSSHPHCQAHILTSSLPGSHPHILTARLTSSHPHCQAHILTSSHPHCQAHILTARLTSSYIISCINLEKAYDRVPREELWYCMRKSGVAEKYVRVVQDMYERSRTVVRCAVGQTEEFNVEVGLHQGSALSPFLFAIVMDQLSEEVRQESPWTMMFADDIVICSESREQVEENLERWRFALERRGMKVSRSKTEYMCVNEREGSGTVRLQGEEVKKVQEFKYLGSTVQSNGECGKEVKKRVQAGWNGWRKVWGVLCDRKISARIKGKVYRTVVRPAMLYGLETVSLRKRQESELEVAELKMLRFSLGVTRLDRIRNEYIRGTAHVGRLGDKVREARLRWFGHVQRRETPRYPSAAKNWLYIYLFIMAPNPEISYLDRVVMEIMETEHTYVRDLHSIVEGYLAHIIDTADLPIIPEQVCALFGNIEVIYEFNSELLQELDLCKNDPVAIARCFVLKR</sequence>
<keyword evidence="6" id="KW-1185">Reference proteome</keyword>
<dbReference type="InterPro" id="IPR043502">
    <property type="entry name" value="DNA/RNA_pol_sf"/>
</dbReference>
<evidence type="ECO:0000259" key="4">
    <source>
        <dbReference type="PROSITE" id="PS50878"/>
    </source>
</evidence>
<dbReference type="InterPro" id="IPR000477">
    <property type="entry name" value="RT_dom"/>
</dbReference>
<dbReference type="InterPro" id="IPR043128">
    <property type="entry name" value="Rev_trsase/Diguanyl_cyclase"/>
</dbReference>
<feature type="domain" description="DH" evidence="3">
    <location>
        <begin position="541"/>
        <end position="623"/>
    </location>
</feature>
<organism evidence="5 6">
    <name type="scientific">Hemibagrus guttatus</name>
    <dbReference type="NCBI Taxonomy" id="175788"/>
    <lineage>
        <taxon>Eukaryota</taxon>
        <taxon>Metazoa</taxon>
        <taxon>Chordata</taxon>
        <taxon>Craniata</taxon>
        <taxon>Vertebrata</taxon>
        <taxon>Euteleostomi</taxon>
        <taxon>Actinopterygii</taxon>
        <taxon>Neopterygii</taxon>
        <taxon>Teleostei</taxon>
        <taxon>Ostariophysi</taxon>
        <taxon>Siluriformes</taxon>
        <taxon>Bagridae</taxon>
        <taxon>Hemibagrus</taxon>
    </lineage>
</organism>
<accession>A0AAE0UTE5</accession>
<dbReference type="SUPFAM" id="SSF56672">
    <property type="entry name" value="DNA/RNA polymerases"/>
    <property type="match status" value="1"/>
</dbReference>